<protein>
    <submittedName>
        <fullName evidence="1">Uncharacterized protein</fullName>
    </submittedName>
</protein>
<organism evidence="1 2">
    <name type="scientific">Sulfitobacter mediterraneus</name>
    <dbReference type="NCBI Taxonomy" id="83219"/>
    <lineage>
        <taxon>Bacteria</taxon>
        <taxon>Pseudomonadati</taxon>
        <taxon>Pseudomonadota</taxon>
        <taxon>Alphaproteobacteria</taxon>
        <taxon>Rhodobacterales</taxon>
        <taxon>Roseobacteraceae</taxon>
        <taxon>Sulfitobacter</taxon>
    </lineage>
</organism>
<dbReference type="EMBL" id="JEMU01000031">
    <property type="protein sequence ID" value="KAJ01441.1"/>
    <property type="molecule type" value="Genomic_DNA"/>
</dbReference>
<keyword evidence="2" id="KW-1185">Reference proteome</keyword>
<evidence type="ECO:0000313" key="1">
    <source>
        <dbReference type="EMBL" id="KAJ01441.1"/>
    </source>
</evidence>
<proteinExistence type="predicted"/>
<gene>
    <name evidence="1" type="ORF">PM02_19370</name>
</gene>
<dbReference type="AlphaFoldDB" id="A0A061SI95"/>
<sequence>MLDVDPLAIFDYAANGYFNNFGQIRRKLQLGLEATGFLSPLFKVYRPGFDWPDDGEVAHLYGRAWHGVEFDNSDHWKSKDYGLVRATFREPFDPVEPRAVHIAYRRKHSPDKMWRFYGTTICINGQLELFSEGGAHQRMDQVEPNEIRFRTYFGEREVEFRTASLHAFDVDTSVPHNDKSTIGFEW</sequence>
<comment type="caution">
    <text evidence="1">The sequence shown here is derived from an EMBL/GenBank/DDBJ whole genome shotgun (WGS) entry which is preliminary data.</text>
</comment>
<evidence type="ECO:0000313" key="2">
    <source>
        <dbReference type="Proteomes" id="UP000027337"/>
    </source>
</evidence>
<dbReference type="Proteomes" id="UP000027337">
    <property type="component" value="Unassembled WGS sequence"/>
</dbReference>
<reference evidence="1 2" key="1">
    <citation type="journal article" date="2014" name="Genome Announc.">
        <title>Draft Genome Sequences of Two Isolates of the Roseobacter Group, Sulfitobacter sp. Strains 3SOLIMAR09 and 1FIGIMAR09, from Harbors of Mallorca Island (Mediterranean Sea).</title>
        <authorList>
            <person name="Mas-Llado M."/>
            <person name="Pina-Villalonga J.M."/>
            <person name="Brunet-Galmes I."/>
            <person name="Nogales B."/>
            <person name="Bosch R."/>
        </authorList>
    </citation>
    <scope>NUCLEOTIDE SEQUENCE [LARGE SCALE GENOMIC DNA]</scope>
    <source>
        <strain evidence="1 2">1FIGIMAR09</strain>
    </source>
</reference>
<accession>A0A061SI95</accession>
<dbReference type="STRING" id="83219.PM02_19370"/>
<name>A0A061SI95_9RHOB</name>